<gene>
    <name evidence="7" type="ORF">DSL99_1375</name>
</gene>
<accession>A0A4Q0PNH0</accession>
<dbReference type="InterPro" id="IPR011010">
    <property type="entry name" value="DNA_brk_join_enz"/>
</dbReference>
<dbReference type="PROSITE" id="PS51900">
    <property type="entry name" value="CB"/>
    <property type="match status" value="1"/>
</dbReference>
<dbReference type="InterPro" id="IPR010998">
    <property type="entry name" value="Integrase_recombinase_N"/>
</dbReference>
<dbReference type="EMBL" id="QOVL01000005">
    <property type="protein sequence ID" value="RXG32070.1"/>
    <property type="molecule type" value="Genomic_DNA"/>
</dbReference>
<dbReference type="InterPro" id="IPR002104">
    <property type="entry name" value="Integrase_catalytic"/>
</dbReference>
<name>A0A4Q0PNH0_9FLAO</name>
<keyword evidence="3" id="KW-0233">DNA recombination</keyword>
<dbReference type="Pfam" id="PF00589">
    <property type="entry name" value="Phage_integrase"/>
    <property type="match status" value="1"/>
</dbReference>
<evidence type="ECO:0000313" key="8">
    <source>
        <dbReference type="Proteomes" id="UP000290608"/>
    </source>
</evidence>
<evidence type="ECO:0000256" key="1">
    <source>
        <dbReference type="ARBA" id="ARBA00022908"/>
    </source>
</evidence>
<dbReference type="CDD" id="cd00397">
    <property type="entry name" value="DNA_BRE_C"/>
    <property type="match status" value="1"/>
</dbReference>
<comment type="caution">
    <text evidence="7">The sequence shown here is derived from an EMBL/GenBank/DDBJ whole genome shotgun (WGS) entry which is preliminary data.</text>
</comment>
<feature type="domain" description="Tyr recombinase" evidence="5">
    <location>
        <begin position="232"/>
        <end position="429"/>
    </location>
</feature>
<dbReference type="SUPFAM" id="SSF56349">
    <property type="entry name" value="DNA breaking-rejoining enzymes"/>
    <property type="match status" value="1"/>
</dbReference>
<dbReference type="GO" id="GO:0003677">
    <property type="term" value="F:DNA binding"/>
    <property type="evidence" value="ECO:0007669"/>
    <property type="project" value="UniProtKB-UniRule"/>
</dbReference>
<protein>
    <submittedName>
        <fullName evidence="7">Site-specific recombinase XerD</fullName>
    </submittedName>
</protein>
<keyword evidence="2 4" id="KW-0238">DNA-binding</keyword>
<evidence type="ECO:0000256" key="2">
    <source>
        <dbReference type="ARBA" id="ARBA00023125"/>
    </source>
</evidence>
<dbReference type="RefSeq" id="WP_073098542.1">
    <property type="nucleotide sequence ID" value="NZ_QOVL01000005.1"/>
</dbReference>
<evidence type="ECO:0000259" key="5">
    <source>
        <dbReference type="PROSITE" id="PS51898"/>
    </source>
</evidence>
<dbReference type="InterPro" id="IPR044068">
    <property type="entry name" value="CB"/>
</dbReference>
<evidence type="ECO:0000256" key="4">
    <source>
        <dbReference type="PROSITE-ProRule" id="PRU01248"/>
    </source>
</evidence>
<dbReference type="AlphaFoldDB" id="A0A4Q0PNH0"/>
<evidence type="ECO:0000313" key="7">
    <source>
        <dbReference type="EMBL" id="RXG32070.1"/>
    </source>
</evidence>
<sequence length="429" mass="49915">MKIEIKESTVPVTVPVSIQIEMSKKKYTTPKLYIPKAKGKPSIASGKTWYVYCYYRSSEDDKLKKVILPGKGLNRFKTVRERKAAGKALIEAYTIALTRGWNPLTKNVPKQKTNRDMLLKQAMDYALEIKSQIKKPSTMVGYEFHVNRFLDWAKTNGYLGFKVEHFNVDHFYEFLDYLRFEYTNPTTGDGLSGTSVNNHKRSLSSLFTTLKNERKISVNYIKDIPNFDTDPINNKAFTQEELIRIKNYFNQHDPYMNAFLAFIIYPLLRPREICRLKVKDLDMERLIFSVETKTRKLSTRRIIKKVQPFIELLNIDGAPGDYELFSNLEKPRDWSSAKLPTRTKHFSDRFGKMKKALGFGREYGPYSCRHTAIVNLYNNMALEGMSEQEIILKIMPYSDHQSIAGVKNYLRKHLTILPADHSELYTLDF</sequence>
<dbReference type="STRING" id="1122159.SAMN02745246_01430"/>
<feature type="domain" description="Core-binding (CB)" evidence="6">
    <location>
        <begin position="117"/>
        <end position="211"/>
    </location>
</feature>
<dbReference type="Proteomes" id="UP000290608">
    <property type="component" value="Unassembled WGS sequence"/>
</dbReference>
<dbReference type="GO" id="GO:0006310">
    <property type="term" value="P:DNA recombination"/>
    <property type="evidence" value="ECO:0007669"/>
    <property type="project" value="UniProtKB-KW"/>
</dbReference>
<dbReference type="Gene3D" id="1.10.443.10">
    <property type="entry name" value="Intergrase catalytic core"/>
    <property type="match status" value="1"/>
</dbReference>
<dbReference type="InterPro" id="IPR013762">
    <property type="entry name" value="Integrase-like_cat_sf"/>
</dbReference>
<proteinExistence type="predicted"/>
<reference evidence="7 8" key="1">
    <citation type="submission" date="2018-07" db="EMBL/GenBank/DDBJ databases">
        <title>Leeuwenhoekiella genomics.</title>
        <authorList>
            <person name="Tahon G."/>
            <person name="Willems A."/>
        </authorList>
    </citation>
    <scope>NUCLEOTIDE SEQUENCE [LARGE SCALE GENOMIC DNA]</scope>
    <source>
        <strain evidence="7 8">LMG 1345</strain>
    </source>
</reference>
<dbReference type="Gene3D" id="1.10.150.130">
    <property type="match status" value="1"/>
</dbReference>
<evidence type="ECO:0000256" key="3">
    <source>
        <dbReference type="ARBA" id="ARBA00023172"/>
    </source>
</evidence>
<dbReference type="GO" id="GO:0015074">
    <property type="term" value="P:DNA integration"/>
    <property type="evidence" value="ECO:0007669"/>
    <property type="project" value="UniProtKB-KW"/>
</dbReference>
<dbReference type="PROSITE" id="PS51898">
    <property type="entry name" value="TYR_RECOMBINASE"/>
    <property type="match status" value="1"/>
</dbReference>
<evidence type="ECO:0000259" key="6">
    <source>
        <dbReference type="PROSITE" id="PS51900"/>
    </source>
</evidence>
<organism evidence="7 8">
    <name type="scientific">Leeuwenhoekiella marinoflava</name>
    <dbReference type="NCBI Taxonomy" id="988"/>
    <lineage>
        <taxon>Bacteria</taxon>
        <taxon>Pseudomonadati</taxon>
        <taxon>Bacteroidota</taxon>
        <taxon>Flavobacteriia</taxon>
        <taxon>Flavobacteriales</taxon>
        <taxon>Flavobacteriaceae</taxon>
        <taxon>Leeuwenhoekiella</taxon>
    </lineage>
</organism>
<keyword evidence="1" id="KW-0229">DNA integration</keyword>